<dbReference type="AlphaFoldDB" id="A0A9D2H9B3"/>
<keyword evidence="4 7" id="KW-0408">Iron</keyword>
<dbReference type="PANTHER" id="PTHR43726:SF1">
    <property type="entry name" value="BIOTIN SYNTHASE"/>
    <property type="match status" value="1"/>
</dbReference>
<dbReference type="SUPFAM" id="SSF102114">
    <property type="entry name" value="Radical SAM enzymes"/>
    <property type="match status" value="1"/>
</dbReference>
<accession>A0A9D2H9B3</accession>
<dbReference type="GO" id="GO:0042364">
    <property type="term" value="P:water-soluble vitamin biosynthetic process"/>
    <property type="evidence" value="ECO:0007669"/>
    <property type="project" value="UniProtKB-ARBA"/>
</dbReference>
<evidence type="ECO:0000313" key="10">
    <source>
        <dbReference type="EMBL" id="HJA07102.1"/>
    </source>
</evidence>
<dbReference type="GO" id="GO:0051539">
    <property type="term" value="F:4 iron, 4 sulfur cluster binding"/>
    <property type="evidence" value="ECO:0007669"/>
    <property type="project" value="UniProtKB-KW"/>
</dbReference>
<dbReference type="SFLD" id="SFLDS00029">
    <property type="entry name" value="Radical_SAM"/>
    <property type="match status" value="1"/>
</dbReference>
<dbReference type="InterPro" id="IPR013785">
    <property type="entry name" value="Aldolase_TIM"/>
</dbReference>
<dbReference type="SFLD" id="SFLDG01280">
    <property type="entry name" value="HydE/PylB-like"/>
    <property type="match status" value="1"/>
</dbReference>
<organism evidence="10 11">
    <name type="scientific">Candidatus Mediterraneibacter pullicola</name>
    <dbReference type="NCBI Taxonomy" id="2838682"/>
    <lineage>
        <taxon>Bacteria</taxon>
        <taxon>Bacillati</taxon>
        <taxon>Bacillota</taxon>
        <taxon>Clostridia</taxon>
        <taxon>Lachnospirales</taxon>
        <taxon>Lachnospiraceae</taxon>
        <taxon>Mediterraneibacter</taxon>
    </lineage>
</organism>
<evidence type="ECO:0000259" key="9">
    <source>
        <dbReference type="PROSITE" id="PS51918"/>
    </source>
</evidence>
<dbReference type="SFLD" id="SFLDF00348">
    <property type="entry name" value="FeFe_hydrogenase_maturase_(Hyd"/>
    <property type="match status" value="1"/>
</dbReference>
<dbReference type="InterPro" id="IPR006638">
    <property type="entry name" value="Elp3/MiaA/NifB-like_rSAM"/>
</dbReference>
<dbReference type="SMART" id="SM00876">
    <property type="entry name" value="BATS"/>
    <property type="match status" value="1"/>
</dbReference>
<feature type="binding site" evidence="8">
    <location>
        <position position="187"/>
    </location>
    <ligand>
        <name>S-adenosyl-L-methionine</name>
        <dbReference type="ChEBI" id="CHEBI:59789"/>
    </ligand>
</feature>
<proteinExistence type="predicted"/>
<comment type="cofactor">
    <cofactor evidence="7">
        <name>[4Fe-4S] cluster</name>
        <dbReference type="ChEBI" id="CHEBI:49883"/>
    </cofactor>
    <text evidence="7">Binds 1 [4Fe-4S] cluster. The cluster is coordinated with 3 cysteines and an exchangeable S-adenosyl-L-methionine.</text>
</comment>
<keyword evidence="2 7" id="KW-0949">S-adenosyl-L-methionine</keyword>
<dbReference type="Proteomes" id="UP000824223">
    <property type="component" value="Unassembled WGS sequence"/>
</dbReference>
<gene>
    <name evidence="10" type="primary">hydE</name>
    <name evidence="10" type="ORF">H9798_08200</name>
</gene>
<dbReference type="InterPro" id="IPR034422">
    <property type="entry name" value="HydE/PylB-like"/>
</dbReference>
<dbReference type="InterPro" id="IPR024021">
    <property type="entry name" value="FeFe-hyd_HydE_rSAM"/>
</dbReference>
<evidence type="ECO:0000256" key="5">
    <source>
        <dbReference type="ARBA" id="ARBA00023014"/>
    </source>
</evidence>
<dbReference type="PANTHER" id="PTHR43726">
    <property type="entry name" value="3-METHYLORNITHINE SYNTHASE"/>
    <property type="match status" value="1"/>
</dbReference>
<dbReference type="PIRSF" id="PIRSF004762">
    <property type="entry name" value="CHP00423"/>
    <property type="match status" value="1"/>
</dbReference>
<evidence type="ECO:0000256" key="2">
    <source>
        <dbReference type="ARBA" id="ARBA00022691"/>
    </source>
</evidence>
<feature type="binding site" evidence="8">
    <location>
        <position position="167"/>
    </location>
    <ligand>
        <name>S-adenosyl-L-methionine</name>
        <dbReference type="ChEBI" id="CHEBI:59789"/>
    </ligand>
</feature>
<feature type="binding site" evidence="8">
    <location>
        <position position="142"/>
    </location>
    <ligand>
        <name>(3R)-3-methyl-D-ornithine</name>
        <dbReference type="ChEBI" id="CHEBI:64642"/>
    </ligand>
</feature>
<evidence type="ECO:0000256" key="6">
    <source>
        <dbReference type="ARBA" id="ARBA00034078"/>
    </source>
</evidence>
<feature type="binding site" evidence="7">
    <location>
        <position position="67"/>
    </location>
    <ligand>
        <name>[4Fe-4S] cluster</name>
        <dbReference type="ChEBI" id="CHEBI:49883"/>
        <note>4Fe-4S-S-AdoMet</note>
    </ligand>
</feature>
<dbReference type="EMBL" id="DXAK01000043">
    <property type="protein sequence ID" value="HJA07102.1"/>
    <property type="molecule type" value="Genomic_DNA"/>
</dbReference>
<dbReference type="SFLD" id="SFLDG01060">
    <property type="entry name" value="BATS_domain_containing"/>
    <property type="match status" value="1"/>
</dbReference>
<evidence type="ECO:0000313" key="11">
    <source>
        <dbReference type="Proteomes" id="UP000824223"/>
    </source>
</evidence>
<evidence type="ECO:0000256" key="8">
    <source>
        <dbReference type="PIRSR" id="PIRSR004762-2"/>
    </source>
</evidence>
<evidence type="ECO:0000256" key="7">
    <source>
        <dbReference type="PIRSR" id="PIRSR004762-1"/>
    </source>
</evidence>
<keyword evidence="1 7" id="KW-0004">4Fe-4S</keyword>
<protein>
    <submittedName>
        <fullName evidence="10">[FeFe] hydrogenase H-cluster radical SAM maturase HydE</fullName>
    </submittedName>
</protein>
<reference evidence="10" key="1">
    <citation type="journal article" date="2021" name="PeerJ">
        <title>Extensive microbial diversity within the chicken gut microbiome revealed by metagenomics and culture.</title>
        <authorList>
            <person name="Gilroy R."/>
            <person name="Ravi A."/>
            <person name="Getino M."/>
            <person name="Pursley I."/>
            <person name="Horton D.L."/>
            <person name="Alikhan N.F."/>
            <person name="Baker D."/>
            <person name="Gharbi K."/>
            <person name="Hall N."/>
            <person name="Watson M."/>
            <person name="Adriaenssens E.M."/>
            <person name="Foster-Nyarko E."/>
            <person name="Jarju S."/>
            <person name="Secka A."/>
            <person name="Antonio M."/>
            <person name="Oren A."/>
            <person name="Chaudhuri R.R."/>
            <person name="La Ragione R."/>
            <person name="Hildebrand F."/>
            <person name="Pallen M.J."/>
        </authorList>
    </citation>
    <scope>NUCLEOTIDE SEQUENCE</scope>
    <source>
        <strain evidence="10">ChiSjej2B20-11307</strain>
    </source>
</reference>
<comment type="cofactor">
    <cofactor evidence="6">
        <name>[2Fe-2S] cluster</name>
        <dbReference type="ChEBI" id="CHEBI:190135"/>
    </cofactor>
</comment>
<dbReference type="Gene3D" id="3.20.20.70">
    <property type="entry name" value="Aldolase class I"/>
    <property type="match status" value="1"/>
</dbReference>
<comment type="caution">
    <text evidence="10">The sequence shown here is derived from an EMBL/GenBank/DDBJ whole genome shotgun (WGS) entry which is preliminary data.</text>
</comment>
<keyword evidence="5 7" id="KW-0411">Iron-sulfur</keyword>
<evidence type="ECO:0000256" key="1">
    <source>
        <dbReference type="ARBA" id="ARBA00022485"/>
    </source>
</evidence>
<feature type="binding site" evidence="7">
    <location>
        <position position="71"/>
    </location>
    <ligand>
        <name>[4Fe-4S] cluster</name>
        <dbReference type="ChEBI" id="CHEBI:49883"/>
        <note>4Fe-4S-S-AdoMet</note>
    </ligand>
</feature>
<keyword evidence="3" id="KW-0479">Metal-binding</keyword>
<dbReference type="GO" id="GO:0016740">
    <property type="term" value="F:transferase activity"/>
    <property type="evidence" value="ECO:0007669"/>
    <property type="project" value="TreeGrafter"/>
</dbReference>
<name>A0A9D2H9B3_9FIRM</name>
<dbReference type="CDD" id="cd01335">
    <property type="entry name" value="Radical_SAM"/>
    <property type="match status" value="1"/>
</dbReference>
<feature type="binding site" evidence="7">
    <location>
        <position position="74"/>
    </location>
    <ligand>
        <name>[4Fe-4S] cluster</name>
        <dbReference type="ChEBI" id="CHEBI:49883"/>
        <note>4Fe-4S-S-AdoMet</note>
    </ligand>
</feature>
<dbReference type="InterPro" id="IPR010722">
    <property type="entry name" value="BATS_dom"/>
</dbReference>
<dbReference type="InterPro" id="IPR007197">
    <property type="entry name" value="rSAM"/>
</dbReference>
<evidence type="ECO:0000256" key="3">
    <source>
        <dbReference type="ARBA" id="ARBA00022723"/>
    </source>
</evidence>
<dbReference type="NCBIfam" id="TIGR03956">
    <property type="entry name" value="rSAM_HydE"/>
    <property type="match status" value="1"/>
</dbReference>
<dbReference type="GO" id="GO:0046872">
    <property type="term" value="F:metal ion binding"/>
    <property type="evidence" value="ECO:0007669"/>
    <property type="project" value="UniProtKB-KW"/>
</dbReference>
<sequence>MPENTLIRLIDKLEQRRDLSRKEWTQLIRGRTPKAAEYLFERSRAVRIRHYGYDVYIRGLIEFTNYCKNDCYYCGIRKSNPDAERYRLTKEDILSCCEQGYVLGFRTFVLQGGEDGWFTDERLTDIISSMRKGWPDCAITLSIGERSPESYQKLYEAGANRFLLRHETYDAEHYSRLHPQALTAAHRQDCLRSLKETGYQVGTGFMVGSPYQTPKNLADDMLFLKEINPQMVGIGPFIPHHDTPFAKEPAGPLELTLFMLGLIRLLLPKALLPATTALGTIAPDGREQGILAGANVVMPNLSPASVREKYLLYDNKLCTGSEAAESLEDLRQRMKRIGYRVAVSRGDSLNM</sequence>
<dbReference type="GO" id="GO:0044272">
    <property type="term" value="P:sulfur compound biosynthetic process"/>
    <property type="evidence" value="ECO:0007669"/>
    <property type="project" value="UniProtKB-ARBA"/>
</dbReference>
<dbReference type="InterPro" id="IPR058240">
    <property type="entry name" value="rSAM_sf"/>
</dbReference>
<reference evidence="10" key="2">
    <citation type="submission" date="2021-04" db="EMBL/GenBank/DDBJ databases">
        <authorList>
            <person name="Gilroy R."/>
        </authorList>
    </citation>
    <scope>NUCLEOTIDE SEQUENCE</scope>
    <source>
        <strain evidence="10">ChiSjej2B20-11307</strain>
    </source>
</reference>
<evidence type="ECO:0000256" key="4">
    <source>
        <dbReference type="ARBA" id="ARBA00023004"/>
    </source>
</evidence>
<dbReference type="Pfam" id="PF04055">
    <property type="entry name" value="Radical_SAM"/>
    <property type="match status" value="1"/>
</dbReference>
<dbReference type="PROSITE" id="PS51918">
    <property type="entry name" value="RADICAL_SAM"/>
    <property type="match status" value="1"/>
</dbReference>
<dbReference type="SMART" id="SM00729">
    <property type="entry name" value="Elp3"/>
    <property type="match status" value="1"/>
</dbReference>
<feature type="domain" description="Radical SAM core" evidence="9">
    <location>
        <begin position="53"/>
        <end position="273"/>
    </location>
</feature>